<keyword evidence="3" id="KW-1185">Reference proteome</keyword>
<gene>
    <name evidence="2" type="ORF">H6F44_08115</name>
</gene>
<dbReference type="Gene3D" id="1.10.390.10">
    <property type="entry name" value="Neutral Protease Domain 2"/>
    <property type="match status" value="1"/>
</dbReference>
<dbReference type="SUPFAM" id="SSF55486">
    <property type="entry name" value="Metalloproteases ('zincins'), catalytic domain"/>
    <property type="match status" value="1"/>
</dbReference>
<comment type="caution">
    <text evidence="2">The sequence shown here is derived from an EMBL/GenBank/DDBJ whole genome shotgun (WGS) entry which is preliminary data.</text>
</comment>
<evidence type="ECO:0000313" key="3">
    <source>
        <dbReference type="Proteomes" id="UP000631421"/>
    </source>
</evidence>
<feature type="domain" description="PDZ" evidence="1">
    <location>
        <begin position="472"/>
        <end position="555"/>
    </location>
</feature>
<dbReference type="Pfam" id="PF17899">
    <property type="entry name" value="Peptidase_M61_N"/>
    <property type="match status" value="1"/>
</dbReference>
<dbReference type="InterPro" id="IPR027268">
    <property type="entry name" value="Peptidase_M4/M1_CTD_sf"/>
</dbReference>
<dbReference type="PIRSF" id="PIRSF016493">
    <property type="entry name" value="Glycyl_aminpptds"/>
    <property type="match status" value="1"/>
</dbReference>
<dbReference type="Proteomes" id="UP000631421">
    <property type="component" value="Unassembled WGS sequence"/>
</dbReference>
<reference evidence="2" key="2">
    <citation type="submission" date="2020-08" db="EMBL/GenBank/DDBJ databases">
        <authorList>
            <person name="Chen M."/>
            <person name="Teng W."/>
            <person name="Zhao L."/>
            <person name="Hu C."/>
            <person name="Zhou Y."/>
            <person name="Han B."/>
            <person name="Song L."/>
            <person name="Shu W."/>
        </authorList>
    </citation>
    <scope>NUCLEOTIDE SEQUENCE</scope>
    <source>
        <strain evidence="2">FACHB-1277</strain>
    </source>
</reference>
<dbReference type="InterPro" id="IPR024191">
    <property type="entry name" value="Peptidase_M61"/>
</dbReference>
<dbReference type="InterPro" id="IPR007963">
    <property type="entry name" value="Peptidase_M61_catalytic"/>
</dbReference>
<dbReference type="EMBL" id="JACJPY010000019">
    <property type="protein sequence ID" value="MBD2150085.1"/>
    <property type="molecule type" value="Genomic_DNA"/>
</dbReference>
<sequence>MINTHPSASFPANSQVNGQTNSQFCYYIAIPEPENHLLEVELAIADWQNETLDLKLPVWTPGSYLVREYAKHLQDFEAIAADGKALKWQKISKNHWQINCGSNHEIRVRYRLFCNELTVRTNHIDRSHAFFTGAAVFMYAPEYLPDQSDRGYQVQITKIPNHWQIATALPEIAKHTFYAKDFDTLVDSPFEIGIQERHEFEVLHKQHRFIVWGEHNANMARVVKDTAALIKVEAEMFGGLPYDHYDFILHTSNGFGGLEHRDCTVLLYNRLGFRKEESYLQFLNLVAHEFFHTWNVKRLRPKGLQHFDYDHENYTGSLWFSEGTTSYYDQIFPLRAKIYTPQHYLKLISKSITRLQNTFGRNVQSLHESSFDTWIKLYRPDANTHNNQVSYYLKGELVSMLLDLLIRSQTNNLRSLDRVMQIMWERFGKTEVGFSEAELHEVIESVAGVDLSGFWQDYLYGKRELDYNYYLEPFGLELRSSRTNVPFTGLTLKSKNGLAEVEKVEFDSPAQKAGISTGDLILAIADIRVNADNFNERLQDFETGTTIPIAIFQQDLLRHVQMTLQEPIATHFEVVQISQASPSQEMNLQLWLNI</sequence>
<dbReference type="RefSeq" id="WP_190350454.1">
    <property type="nucleotide sequence ID" value="NZ_JACJPY010000019.1"/>
</dbReference>
<dbReference type="Pfam" id="PF05299">
    <property type="entry name" value="Peptidase_M61"/>
    <property type="match status" value="1"/>
</dbReference>
<reference evidence="2" key="1">
    <citation type="journal article" date="2015" name="ISME J.">
        <title>Draft Genome Sequence of Streptomyces incarnatus NRRL8089, which Produces the Nucleoside Antibiotic Sinefungin.</title>
        <authorList>
            <person name="Oshima K."/>
            <person name="Hattori M."/>
            <person name="Shimizu H."/>
            <person name="Fukuda K."/>
            <person name="Nemoto M."/>
            <person name="Inagaki K."/>
            <person name="Tamura T."/>
        </authorList>
    </citation>
    <scope>NUCLEOTIDE SEQUENCE</scope>
    <source>
        <strain evidence="2">FACHB-1277</strain>
    </source>
</reference>
<dbReference type="Gene3D" id="2.30.42.10">
    <property type="match status" value="1"/>
</dbReference>
<organism evidence="2 3">
    <name type="scientific">Pseudanabaena cinerea FACHB-1277</name>
    <dbReference type="NCBI Taxonomy" id="2949581"/>
    <lineage>
        <taxon>Bacteria</taxon>
        <taxon>Bacillati</taxon>
        <taxon>Cyanobacteriota</taxon>
        <taxon>Cyanophyceae</taxon>
        <taxon>Pseudanabaenales</taxon>
        <taxon>Pseudanabaenaceae</taxon>
        <taxon>Pseudanabaena</taxon>
        <taxon>Pseudanabaena cinerea</taxon>
    </lineage>
</organism>
<dbReference type="InterPro" id="IPR001478">
    <property type="entry name" value="PDZ"/>
</dbReference>
<evidence type="ECO:0000259" key="1">
    <source>
        <dbReference type="SMART" id="SM00228"/>
    </source>
</evidence>
<protein>
    <submittedName>
        <fullName evidence="2">M61 family metallopeptidase</fullName>
    </submittedName>
</protein>
<name>A0A926UU62_9CYAN</name>
<proteinExistence type="predicted"/>
<dbReference type="InterPro" id="IPR040756">
    <property type="entry name" value="Peptidase_M61_N"/>
</dbReference>
<dbReference type="SMART" id="SM00228">
    <property type="entry name" value="PDZ"/>
    <property type="match status" value="1"/>
</dbReference>
<dbReference type="InterPro" id="IPR036034">
    <property type="entry name" value="PDZ_sf"/>
</dbReference>
<accession>A0A926UU62</accession>
<dbReference type="AlphaFoldDB" id="A0A926UU62"/>
<dbReference type="SUPFAM" id="SSF50156">
    <property type="entry name" value="PDZ domain-like"/>
    <property type="match status" value="1"/>
</dbReference>
<dbReference type="Gene3D" id="2.60.40.3650">
    <property type="match status" value="1"/>
</dbReference>
<evidence type="ECO:0000313" key="2">
    <source>
        <dbReference type="EMBL" id="MBD2150085.1"/>
    </source>
</evidence>